<sequence length="73" mass="8527">MVVDPQERETIEYALSEQRWGGYPWELIWEWNEWTQQEADDHVTLSSGILAFLIRTDNHVTSSSGILVFSDKD</sequence>
<name>A0A2N1L6V7_9GLOM</name>
<dbReference type="Proteomes" id="UP000233469">
    <property type="component" value="Unassembled WGS sequence"/>
</dbReference>
<dbReference type="EMBL" id="LLXL01009042">
    <property type="protein sequence ID" value="PKK45125.1"/>
    <property type="molecule type" value="Genomic_DNA"/>
</dbReference>
<evidence type="ECO:0000313" key="1">
    <source>
        <dbReference type="EMBL" id="PKK45125.1"/>
    </source>
</evidence>
<organism evidence="1 2">
    <name type="scientific">Rhizophagus irregularis</name>
    <dbReference type="NCBI Taxonomy" id="588596"/>
    <lineage>
        <taxon>Eukaryota</taxon>
        <taxon>Fungi</taxon>
        <taxon>Fungi incertae sedis</taxon>
        <taxon>Mucoromycota</taxon>
        <taxon>Glomeromycotina</taxon>
        <taxon>Glomeromycetes</taxon>
        <taxon>Glomerales</taxon>
        <taxon>Glomeraceae</taxon>
        <taxon>Rhizophagus</taxon>
    </lineage>
</organism>
<dbReference type="AlphaFoldDB" id="A0A2N1L6V7"/>
<protein>
    <submittedName>
        <fullName evidence="1">Uncharacterized protein</fullName>
    </submittedName>
</protein>
<gene>
    <name evidence="1" type="ORF">RhiirC2_803977</name>
</gene>
<reference evidence="1 2" key="2">
    <citation type="submission" date="2017-10" db="EMBL/GenBank/DDBJ databases">
        <title>Extensive intraspecific genome diversity in a model arbuscular mycorrhizal fungus.</title>
        <authorList>
            <person name="Chen E.C.H."/>
            <person name="Morin E."/>
            <person name="Baudet D."/>
            <person name="Noel J."/>
            <person name="Ndikumana S."/>
            <person name="Charron P."/>
            <person name="St-Onge C."/>
            <person name="Giorgi J."/>
            <person name="Grigoriev I.V."/>
            <person name="Roux C."/>
            <person name="Martin F.M."/>
            <person name="Corradi N."/>
        </authorList>
    </citation>
    <scope>NUCLEOTIDE SEQUENCE [LARGE SCALE GENOMIC DNA]</scope>
    <source>
        <strain evidence="1 2">C2</strain>
    </source>
</reference>
<evidence type="ECO:0000313" key="2">
    <source>
        <dbReference type="Proteomes" id="UP000233469"/>
    </source>
</evidence>
<comment type="caution">
    <text evidence="1">The sequence shown here is derived from an EMBL/GenBank/DDBJ whole genome shotgun (WGS) entry which is preliminary data.</text>
</comment>
<reference evidence="1 2" key="1">
    <citation type="submission" date="2016-04" db="EMBL/GenBank/DDBJ databases">
        <title>Genome analyses suggest a sexual origin of heterokaryosis in a supposedly ancient asexual fungus.</title>
        <authorList>
            <person name="Ropars J."/>
            <person name="Sedzielewska K."/>
            <person name="Noel J."/>
            <person name="Charron P."/>
            <person name="Farinelli L."/>
            <person name="Marton T."/>
            <person name="Kruger M."/>
            <person name="Pelin A."/>
            <person name="Brachmann A."/>
            <person name="Corradi N."/>
        </authorList>
    </citation>
    <scope>NUCLEOTIDE SEQUENCE [LARGE SCALE GENOMIC DNA]</scope>
    <source>
        <strain evidence="1 2">C2</strain>
    </source>
</reference>
<accession>A0A2N1L6V7</accession>
<proteinExistence type="predicted"/>